<dbReference type="PANTHER" id="PTHR33171">
    <property type="entry name" value="LAR_N DOMAIN-CONTAINING PROTEIN"/>
    <property type="match status" value="1"/>
</dbReference>
<proteinExistence type="predicted"/>
<evidence type="ECO:0000313" key="4">
    <source>
        <dbReference type="Proteomes" id="UP000256485"/>
    </source>
</evidence>
<reference evidence="3 4" key="1">
    <citation type="submission" date="2018-08" db="EMBL/GenBank/DDBJ databases">
        <title>Sequencing the genomes of 1000 actinobacteria strains.</title>
        <authorList>
            <person name="Klenk H.-P."/>
        </authorList>
    </citation>
    <scope>NUCLEOTIDE SEQUENCE [LARGE SCALE GENOMIC DNA]</scope>
    <source>
        <strain evidence="3 4">DSM 22891</strain>
    </source>
</reference>
<comment type="caution">
    <text evidence="3">The sequence shown here is derived from an EMBL/GenBank/DDBJ whole genome shotgun (WGS) entry which is preliminary data.</text>
</comment>
<dbReference type="InterPro" id="IPR018657">
    <property type="entry name" value="LarA-like_N"/>
</dbReference>
<feature type="domain" description="LarA-like N-terminal" evidence="2">
    <location>
        <begin position="33"/>
        <end position="198"/>
    </location>
</feature>
<sequence>MGSAVTGAGLDAGQVGGPGVELSSEEARRFVRERLRSVPLEGRSLCVVVPDSTRSCPLPLLLRGVHEAVHGRVSRLTVLIALGTHPPMSDAQLATHLGYAESGLAATYPGTSVVNHEWWDPDALVEVGVIPAAEVAELSGGRLTESVVVRVNRHVVEHDVVLVVGPVFPHEVVGFSGGNKYFFPGVAGREVIDTSHWLGALIGSARIIGTLGVTPVRALIDRAASLIPSERLCLAAVVASGTATLHALTFGTPEEAWARAAEVSARTHVRYLDRPVRRVLSLVSERYDELWTAAKGMYKVEPVVADGGEVVLYAPHVREVSRTHGAAIEKVGYHCQEYFTGQWERFRDVPRSVLAHSSHLRGAGSYDPEHGERCRITVTLATGLDEATTRALGLEYRDPASIDVDEWAGDPDTLVVPDAGEVLFRLGGPTVGASSAHVAPSAR</sequence>
<dbReference type="OrthoDB" id="9770545at2"/>
<dbReference type="Pfam" id="PF09861">
    <property type="entry name" value="Lar_N"/>
    <property type="match status" value="1"/>
</dbReference>
<protein>
    <submittedName>
        <fullName evidence="3">Nickel-dependent lactate racemase</fullName>
    </submittedName>
</protein>
<evidence type="ECO:0000259" key="2">
    <source>
        <dbReference type="Pfam" id="PF09861"/>
    </source>
</evidence>
<dbReference type="GO" id="GO:0050043">
    <property type="term" value="F:lactate racemase activity"/>
    <property type="evidence" value="ECO:0007669"/>
    <property type="project" value="InterPro"/>
</dbReference>
<dbReference type="RefSeq" id="WP_115851345.1">
    <property type="nucleotide sequence ID" value="NZ_QTUC01000001.1"/>
</dbReference>
<keyword evidence="4" id="KW-1185">Reference proteome</keyword>
<dbReference type="EMBL" id="QTUC01000001">
    <property type="protein sequence ID" value="REF37978.1"/>
    <property type="molecule type" value="Genomic_DNA"/>
</dbReference>
<organism evidence="3 4">
    <name type="scientific">Thermasporomyces composti</name>
    <dbReference type="NCBI Taxonomy" id="696763"/>
    <lineage>
        <taxon>Bacteria</taxon>
        <taxon>Bacillati</taxon>
        <taxon>Actinomycetota</taxon>
        <taxon>Actinomycetes</taxon>
        <taxon>Propionibacteriales</taxon>
        <taxon>Nocardioidaceae</taxon>
        <taxon>Thermasporomyces</taxon>
    </lineage>
</organism>
<dbReference type="InterPro" id="IPR048068">
    <property type="entry name" value="LarA-like"/>
</dbReference>
<evidence type="ECO:0000256" key="1">
    <source>
        <dbReference type="SAM" id="MobiDB-lite"/>
    </source>
</evidence>
<dbReference type="InterPro" id="IPR043166">
    <property type="entry name" value="LarA-like_C"/>
</dbReference>
<dbReference type="Gene3D" id="3.90.226.30">
    <property type="match status" value="1"/>
</dbReference>
<dbReference type="Proteomes" id="UP000256485">
    <property type="component" value="Unassembled WGS sequence"/>
</dbReference>
<gene>
    <name evidence="3" type="ORF">DFJ64_3441</name>
</gene>
<feature type="region of interest" description="Disordered" evidence="1">
    <location>
        <begin position="1"/>
        <end position="20"/>
    </location>
</feature>
<evidence type="ECO:0000313" key="3">
    <source>
        <dbReference type="EMBL" id="REF37978.1"/>
    </source>
</evidence>
<accession>A0A3D9V854</accession>
<dbReference type="PANTHER" id="PTHR33171:SF17">
    <property type="entry name" value="LARA-LIKE N-TERMINAL DOMAIN-CONTAINING PROTEIN"/>
    <property type="match status" value="1"/>
</dbReference>
<dbReference type="AlphaFoldDB" id="A0A3D9V854"/>
<name>A0A3D9V854_THECX</name>
<dbReference type="Gene3D" id="3.40.50.11440">
    <property type="match status" value="1"/>
</dbReference>